<dbReference type="GO" id="GO:0003677">
    <property type="term" value="F:DNA binding"/>
    <property type="evidence" value="ECO:0007669"/>
    <property type="project" value="InterPro"/>
</dbReference>
<evidence type="ECO:0000313" key="2">
    <source>
        <dbReference type="EMBL" id="TQV81905.1"/>
    </source>
</evidence>
<dbReference type="RefSeq" id="WP_142895536.1">
    <property type="nucleotide sequence ID" value="NZ_ML660053.1"/>
</dbReference>
<name>A0A545TXE6_9PROT</name>
<protein>
    <submittedName>
        <fullName evidence="2">Helix-turn-helix transcriptional regulator</fullName>
    </submittedName>
</protein>
<dbReference type="InterPro" id="IPR010982">
    <property type="entry name" value="Lambda_DNA-bd_dom_sf"/>
</dbReference>
<evidence type="ECO:0000259" key="1">
    <source>
        <dbReference type="PROSITE" id="PS50943"/>
    </source>
</evidence>
<dbReference type="InterPro" id="IPR001387">
    <property type="entry name" value="Cro/C1-type_HTH"/>
</dbReference>
<reference evidence="2 3" key="1">
    <citation type="submission" date="2019-06" db="EMBL/GenBank/DDBJ databases">
        <title>Whole genome sequence for Rhodospirillaceae sp. R148.</title>
        <authorList>
            <person name="Wang G."/>
        </authorList>
    </citation>
    <scope>NUCLEOTIDE SEQUENCE [LARGE SCALE GENOMIC DNA]</scope>
    <source>
        <strain evidence="2 3">R148</strain>
    </source>
</reference>
<comment type="caution">
    <text evidence="2">The sequence shown here is derived from an EMBL/GenBank/DDBJ whole genome shotgun (WGS) entry which is preliminary data.</text>
</comment>
<dbReference type="OrthoDB" id="9803379at2"/>
<dbReference type="PROSITE" id="PS50943">
    <property type="entry name" value="HTH_CROC1"/>
    <property type="match status" value="1"/>
</dbReference>
<dbReference type="SUPFAM" id="SSF47413">
    <property type="entry name" value="lambda repressor-like DNA-binding domains"/>
    <property type="match status" value="1"/>
</dbReference>
<dbReference type="Proteomes" id="UP000315252">
    <property type="component" value="Unassembled WGS sequence"/>
</dbReference>
<evidence type="ECO:0000313" key="3">
    <source>
        <dbReference type="Proteomes" id="UP000315252"/>
    </source>
</evidence>
<dbReference type="CDD" id="cd00093">
    <property type="entry name" value="HTH_XRE"/>
    <property type="match status" value="1"/>
</dbReference>
<accession>A0A545TXE6</accession>
<sequence length="298" mass="33290">MNTLNSDVVIDPKEFGVHLRKAREAAKLSRADIHKKTNIPVKAIEKFERGEQEVSVFRAISICKCLGISFDHLMADLETGSLASPGQDGNESYPVLVSSNPDPENSDEHAMLEEAGAIIDRLDRFRAEGFEGLICRALVSMDHAFNMLEMLEPPGLLSIAHDAQLSRKSLPTPIELEDAFEEDFDTAIAQRDELINRIIDTAVFGYDLYQVDIDLIKDLADHFEREDHIENASGLTSHQDGHAVFVPLVRKRLRQLALTGRAPMLANIASDTEFRAESKVEIASEKNPFAFWEFGQSE</sequence>
<dbReference type="Pfam" id="PF01381">
    <property type="entry name" value="HTH_3"/>
    <property type="match status" value="1"/>
</dbReference>
<organism evidence="2 3">
    <name type="scientific">Denitrobaculum tricleocarpae</name>
    <dbReference type="NCBI Taxonomy" id="2591009"/>
    <lineage>
        <taxon>Bacteria</taxon>
        <taxon>Pseudomonadati</taxon>
        <taxon>Pseudomonadota</taxon>
        <taxon>Alphaproteobacteria</taxon>
        <taxon>Rhodospirillales</taxon>
        <taxon>Rhodospirillaceae</taxon>
        <taxon>Denitrobaculum</taxon>
    </lineage>
</organism>
<feature type="domain" description="HTH cro/C1-type" evidence="1">
    <location>
        <begin position="19"/>
        <end position="73"/>
    </location>
</feature>
<dbReference type="SMART" id="SM00530">
    <property type="entry name" value="HTH_XRE"/>
    <property type="match status" value="1"/>
</dbReference>
<dbReference type="Gene3D" id="1.10.260.40">
    <property type="entry name" value="lambda repressor-like DNA-binding domains"/>
    <property type="match status" value="1"/>
</dbReference>
<proteinExistence type="predicted"/>
<dbReference type="EMBL" id="VHSH01000002">
    <property type="protein sequence ID" value="TQV81905.1"/>
    <property type="molecule type" value="Genomic_DNA"/>
</dbReference>
<gene>
    <name evidence="2" type="ORF">FKG95_06615</name>
</gene>
<dbReference type="AlphaFoldDB" id="A0A545TXE6"/>
<keyword evidence="3" id="KW-1185">Reference proteome</keyword>